<evidence type="ECO:0000313" key="2">
    <source>
        <dbReference type="Proteomes" id="UP000307790"/>
    </source>
</evidence>
<dbReference type="Pfam" id="PF19578">
    <property type="entry name" value="DUF6090"/>
    <property type="match status" value="1"/>
</dbReference>
<reference evidence="1 2" key="1">
    <citation type="submission" date="2019-05" db="EMBL/GenBank/DDBJ databases">
        <title>Genome sequences of Thalassotalea litorea 1K03283.</title>
        <authorList>
            <person name="Zhang D."/>
        </authorList>
    </citation>
    <scope>NUCLEOTIDE SEQUENCE [LARGE SCALE GENOMIC DNA]</scope>
    <source>
        <strain evidence="1 2">MCCC 1K03283</strain>
    </source>
</reference>
<dbReference type="RefSeq" id="WP_138320397.1">
    <property type="nucleotide sequence ID" value="NZ_VCBC01000012.1"/>
</dbReference>
<organism evidence="1 2">
    <name type="scientific">Thalassotalea litorea</name>
    <dbReference type="NCBI Taxonomy" id="2020715"/>
    <lineage>
        <taxon>Bacteria</taxon>
        <taxon>Pseudomonadati</taxon>
        <taxon>Pseudomonadota</taxon>
        <taxon>Gammaproteobacteria</taxon>
        <taxon>Alteromonadales</taxon>
        <taxon>Colwelliaceae</taxon>
        <taxon>Thalassotalea</taxon>
    </lineage>
</organism>
<protein>
    <submittedName>
        <fullName evidence="1">Uncharacterized protein</fullName>
    </submittedName>
</protein>
<proteinExistence type="predicted"/>
<gene>
    <name evidence="1" type="ORF">FE810_12450</name>
</gene>
<accession>A0A5R9IF38</accession>
<keyword evidence="2" id="KW-1185">Reference proteome</keyword>
<dbReference type="InterPro" id="IPR045749">
    <property type="entry name" value="DUF6090"/>
</dbReference>
<name>A0A5R9IF38_9GAMM</name>
<dbReference type="OrthoDB" id="6400524at2"/>
<sequence>MGEIIIIVVGIMFAVAINNWNEDRLNSQKEIVLLTKLKSEFESNQLSLKSSVNDLEQVRNKLTTFLDLMGPKPDKVEDSVIHDTVANYYWNPSYSPNKVIFDMSQSNGDFNLITNTQLQEKLRKWANVISHIKFMQQAISKHQETAAEVWLDLHSWKSSIASTGELEGVGPSNFPFDQAKLLSTPAIEHAVSMKLTLTHMHINQLIKTIKLQQELIDILNLEIKHAK</sequence>
<dbReference type="Proteomes" id="UP000307790">
    <property type="component" value="Unassembled WGS sequence"/>
</dbReference>
<comment type="caution">
    <text evidence="1">The sequence shown here is derived from an EMBL/GenBank/DDBJ whole genome shotgun (WGS) entry which is preliminary data.</text>
</comment>
<dbReference type="EMBL" id="VCBC01000012">
    <property type="protein sequence ID" value="TLU64114.1"/>
    <property type="molecule type" value="Genomic_DNA"/>
</dbReference>
<evidence type="ECO:0000313" key="1">
    <source>
        <dbReference type="EMBL" id="TLU64114.1"/>
    </source>
</evidence>
<dbReference type="AlphaFoldDB" id="A0A5R9IF38"/>